<evidence type="ECO:0000313" key="1">
    <source>
        <dbReference type="EMBL" id="CAD7697753.1"/>
    </source>
</evidence>
<proteinExistence type="predicted"/>
<dbReference type="AlphaFoldDB" id="A0A8S1IV81"/>
<gene>
    <name evidence="1" type="ORF">OSTQU699_LOCUS3114</name>
</gene>
<dbReference type="OrthoDB" id="547106at2759"/>
<evidence type="ECO:0000313" key="2">
    <source>
        <dbReference type="Proteomes" id="UP000708148"/>
    </source>
</evidence>
<dbReference type="Proteomes" id="UP000708148">
    <property type="component" value="Unassembled WGS sequence"/>
</dbReference>
<accession>A0A8S1IV81</accession>
<comment type="caution">
    <text evidence="1">The sequence shown here is derived from an EMBL/GenBank/DDBJ whole genome shotgun (WGS) entry which is preliminary data.</text>
</comment>
<dbReference type="EMBL" id="CAJHUC010000706">
    <property type="protein sequence ID" value="CAD7697753.1"/>
    <property type="molecule type" value="Genomic_DNA"/>
</dbReference>
<name>A0A8S1IV81_9CHLO</name>
<keyword evidence="2" id="KW-1185">Reference proteome</keyword>
<protein>
    <submittedName>
        <fullName evidence="1">Uncharacterized protein</fullName>
    </submittedName>
</protein>
<reference evidence="1" key="1">
    <citation type="submission" date="2020-12" db="EMBL/GenBank/DDBJ databases">
        <authorList>
            <person name="Iha C."/>
        </authorList>
    </citation>
    <scope>NUCLEOTIDE SEQUENCE</scope>
</reference>
<organism evidence="1 2">
    <name type="scientific">Ostreobium quekettii</name>
    <dbReference type="NCBI Taxonomy" id="121088"/>
    <lineage>
        <taxon>Eukaryota</taxon>
        <taxon>Viridiplantae</taxon>
        <taxon>Chlorophyta</taxon>
        <taxon>core chlorophytes</taxon>
        <taxon>Ulvophyceae</taxon>
        <taxon>TCBD clade</taxon>
        <taxon>Bryopsidales</taxon>
        <taxon>Ostreobineae</taxon>
        <taxon>Ostreobiaceae</taxon>
        <taxon>Ostreobium</taxon>
    </lineage>
</organism>
<dbReference type="InterPro" id="IPR005082">
    <property type="entry name" value="Peptidase_U9_T4_prohead"/>
</dbReference>
<dbReference type="Pfam" id="PF03420">
    <property type="entry name" value="Peptidase_S77"/>
    <property type="match status" value="1"/>
</dbReference>
<sequence>MTVALCSWPQLKELYETSVELNKGRLIVHGVVAKADRRTRNNRVYPKAILQREVQQYKQTHINNQTAVGELDHPDYSSPYFKLITLANISHQVLSVKWKGHQLWGTVQVLDTPSGLLLRYLYSQGFKLGLSLRGWSTVRQDPRSNCGVIDSDFQLITFDFVAVPSISQAYVVPIQQRHHGKVPDQSAIVQLASLRLGALNMAKFADMPAAHNVLGCAFAKWIRTDAFLEGVLSHHGLSDASGVNVLVPSQHRLLQNTSAWLPSGCALLHGSYISHQDLVGRNLLSNTSGIRDLWQHMANFIVRATRNNLTPEERAVESCAPREADLDSASLDASHIHFNGPAASLRKVAAVQVVPSAPKVQNIRIENCLEESAITAAAHAGDSNTESESVATEGLLDCGLPEAAGAEAGSGSAAARKVPAAGRAVIVAVKTPMTSMNELPHRQSPTKIWQLCRSTESATCAGSTAKLNGSDWLGAAPAYSGSSGSPPQCASA</sequence>